<comment type="similarity">
    <text evidence="1 2">Belongs to the serpin family.</text>
</comment>
<evidence type="ECO:0000256" key="2">
    <source>
        <dbReference type="RuleBase" id="RU000411"/>
    </source>
</evidence>
<accession>A0A183D381</accession>
<evidence type="ECO:0000259" key="3">
    <source>
        <dbReference type="SMART" id="SM00093"/>
    </source>
</evidence>
<sequence length="267" mass="30964">LPCARAQLCRVYSFLVGQDLAIVRNSAYSNEDIKTFWSDIFDKFAGQTDEQFVNYISALFADVNSAEKGVTLDAANRLYVEKSFTLEEAFLKIIASHFAGQLQQVHFMDKEVVVHEINSWVAKQTRDKIKNLVCVENIHDDTRLMLINAVYFKGTWKEQFRKELTRKKPFYISENNQNEVDMMAMKEKFSYYEDDDVKVLGMPYVGDQTQMFIILPQRRFGLADVEQNLTGKKLLSYVQRSCDTEVEVIRVLELFFPCLLKINLNIG</sequence>
<dbReference type="GO" id="GO:0005615">
    <property type="term" value="C:extracellular space"/>
    <property type="evidence" value="ECO:0007669"/>
    <property type="project" value="InterPro"/>
</dbReference>
<dbReference type="InterPro" id="IPR042185">
    <property type="entry name" value="Serpin_sf_2"/>
</dbReference>
<dbReference type="Pfam" id="PF00079">
    <property type="entry name" value="Serpin"/>
    <property type="match status" value="1"/>
</dbReference>
<dbReference type="InterPro" id="IPR042178">
    <property type="entry name" value="Serpin_sf_1"/>
</dbReference>
<organism evidence="4">
    <name type="scientific">Gongylonema pulchrum</name>
    <dbReference type="NCBI Taxonomy" id="637853"/>
    <lineage>
        <taxon>Eukaryota</taxon>
        <taxon>Metazoa</taxon>
        <taxon>Ecdysozoa</taxon>
        <taxon>Nematoda</taxon>
        <taxon>Chromadorea</taxon>
        <taxon>Rhabditida</taxon>
        <taxon>Spirurina</taxon>
        <taxon>Spiruromorpha</taxon>
        <taxon>Spiruroidea</taxon>
        <taxon>Gongylonematidae</taxon>
        <taxon>Gongylonema</taxon>
    </lineage>
</organism>
<evidence type="ECO:0000256" key="1">
    <source>
        <dbReference type="ARBA" id="ARBA00009500"/>
    </source>
</evidence>
<reference evidence="4" key="1">
    <citation type="submission" date="2016-06" db="UniProtKB">
        <authorList>
            <consortium name="WormBaseParasite"/>
        </authorList>
    </citation>
    <scope>IDENTIFICATION</scope>
</reference>
<dbReference type="SMART" id="SM00093">
    <property type="entry name" value="SERPIN"/>
    <property type="match status" value="1"/>
</dbReference>
<dbReference type="InterPro" id="IPR036186">
    <property type="entry name" value="Serpin_sf"/>
</dbReference>
<dbReference type="SUPFAM" id="SSF56574">
    <property type="entry name" value="Serpins"/>
    <property type="match status" value="1"/>
</dbReference>
<dbReference type="PANTHER" id="PTHR11461:SF211">
    <property type="entry name" value="GH10112P-RELATED"/>
    <property type="match status" value="1"/>
</dbReference>
<name>A0A183D381_9BILA</name>
<feature type="domain" description="Serpin" evidence="3">
    <location>
        <begin position="38"/>
        <end position="267"/>
    </location>
</feature>
<protein>
    <submittedName>
        <fullName evidence="4">SERPIN domain-containing protein</fullName>
    </submittedName>
</protein>
<dbReference type="WBParaSite" id="GPUH_0000317701-mRNA-1">
    <property type="protein sequence ID" value="GPUH_0000317701-mRNA-1"/>
    <property type="gene ID" value="GPUH_0000317701"/>
</dbReference>
<dbReference type="InterPro" id="IPR023796">
    <property type="entry name" value="Serpin_dom"/>
</dbReference>
<dbReference type="Gene3D" id="2.30.39.10">
    <property type="entry name" value="Alpha-1-antitrypsin, domain 1"/>
    <property type="match status" value="1"/>
</dbReference>
<evidence type="ECO:0000313" key="4">
    <source>
        <dbReference type="WBParaSite" id="GPUH_0000317701-mRNA-1"/>
    </source>
</evidence>
<dbReference type="PANTHER" id="PTHR11461">
    <property type="entry name" value="SERINE PROTEASE INHIBITOR, SERPIN"/>
    <property type="match status" value="1"/>
</dbReference>
<dbReference type="CDD" id="cd00172">
    <property type="entry name" value="serpin"/>
    <property type="match status" value="1"/>
</dbReference>
<proteinExistence type="inferred from homology"/>
<dbReference type="AlphaFoldDB" id="A0A183D381"/>
<dbReference type="InterPro" id="IPR000215">
    <property type="entry name" value="Serpin_fam"/>
</dbReference>
<dbReference type="Gene3D" id="3.30.497.10">
    <property type="entry name" value="Antithrombin, subunit I, domain 2"/>
    <property type="match status" value="1"/>
</dbReference>
<dbReference type="GO" id="GO:0004867">
    <property type="term" value="F:serine-type endopeptidase inhibitor activity"/>
    <property type="evidence" value="ECO:0007669"/>
    <property type="project" value="InterPro"/>
</dbReference>